<evidence type="ECO:0000256" key="1">
    <source>
        <dbReference type="ARBA" id="ARBA00004496"/>
    </source>
</evidence>
<dbReference type="GO" id="GO:0019899">
    <property type="term" value="F:enzyme binding"/>
    <property type="evidence" value="ECO:0007669"/>
    <property type="project" value="UniProtKB-ARBA"/>
</dbReference>
<dbReference type="SMART" id="SM00409">
    <property type="entry name" value="IG"/>
    <property type="match status" value="30"/>
</dbReference>
<feature type="domain" description="Ig-like" evidence="8">
    <location>
        <begin position="1122"/>
        <end position="1216"/>
    </location>
</feature>
<dbReference type="GO" id="GO:0031672">
    <property type="term" value="C:A band"/>
    <property type="evidence" value="ECO:0007669"/>
    <property type="project" value="UniProtKB-ARBA"/>
</dbReference>
<evidence type="ECO:0000256" key="5">
    <source>
        <dbReference type="ARBA" id="ARBA00023157"/>
    </source>
</evidence>
<feature type="domain" description="Ig-like" evidence="8">
    <location>
        <begin position="2691"/>
        <end position="2782"/>
    </location>
</feature>
<dbReference type="PANTHER" id="PTHR47633:SF4">
    <property type="entry name" value="MYOPALLADIN ISOFORM X1"/>
    <property type="match status" value="1"/>
</dbReference>
<dbReference type="FunFam" id="2.60.40.10:FF:000697">
    <property type="entry name" value="titin isoform X1"/>
    <property type="match status" value="1"/>
</dbReference>
<feature type="domain" description="Ig-like" evidence="8">
    <location>
        <begin position="2823"/>
        <end position="2914"/>
    </location>
</feature>
<dbReference type="WBParaSite" id="ACRNAN_Path_763.g2893.t2">
    <property type="protein sequence ID" value="ACRNAN_Path_763.g2893.t2"/>
    <property type="gene ID" value="ACRNAN_Path_763.g2893"/>
</dbReference>
<feature type="domain" description="Ig-like" evidence="8">
    <location>
        <begin position="1768"/>
        <end position="1862"/>
    </location>
</feature>
<keyword evidence="6" id="KW-0393">Immunoglobulin domain</keyword>
<evidence type="ECO:0000256" key="7">
    <source>
        <dbReference type="SAM" id="MobiDB-lite"/>
    </source>
</evidence>
<dbReference type="Gene3D" id="2.60.40.10">
    <property type="entry name" value="Immunoglobulins"/>
    <property type="match status" value="30"/>
</dbReference>
<feature type="domain" description="Ig-like" evidence="8">
    <location>
        <begin position="4238"/>
        <end position="4326"/>
    </location>
</feature>
<evidence type="ECO:0000313" key="10">
    <source>
        <dbReference type="WBParaSite" id="ACRNAN_Path_763.g2893.t2"/>
    </source>
</evidence>
<feature type="domain" description="Ig-like" evidence="8">
    <location>
        <begin position="2296"/>
        <end position="2387"/>
    </location>
</feature>
<dbReference type="FunFam" id="2.60.40.10:FF:001843">
    <property type="entry name" value="KETtiN (Drosophila actin-binding) homolog"/>
    <property type="match status" value="1"/>
</dbReference>
<dbReference type="FunFam" id="2.60.40.10:FF:000425">
    <property type="entry name" value="Myosin light chain kinase"/>
    <property type="match status" value="2"/>
</dbReference>
<feature type="domain" description="Ig-like" evidence="8">
    <location>
        <begin position="3229"/>
        <end position="3315"/>
    </location>
</feature>
<feature type="compositionally biased region" description="Basic and acidic residues" evidence="7">
    <location>
        <begin position="2679"/>
        <end position="2690"/>
    </location>
</feature>
<feature type="compositionally biased region" description="Basic and acidic residues" evidence="7">
    <location>
        <begin position="3909"/>
        <end position="3936"/>
    </location>
</feature>
<feature type="compositionally biased region" description="Basic and acidic residues" evidence="7">
    <location>
        <begin position="1355"/>
        <end position="1367"/>
    </location>
</feature>
<accession>A0A914CB25</accession>
<evidence type="ECO:0000256" key="2">
    <source>
        <dbReference type="ARBA" id="ARBA00022490"/>
    </source>
</evidence>
<feature type="region of interest" description="Disordered" evidence="7">
    <location>
        <begin position="172"/>
        <end position="199"/>
    </location>
</feature>
<keyword evidence="5" id="KW-1015">Disulfide bond</keyword>
<feature type="domain" description="Ig-like" evidence="8">
    <location>
        <begin position="1503"/>
        <end position="1595"/>
    </location>
</feature>
<evidence type="ECO:0000256" key="4">
    <source>
        <dbReference type="ARBA" id="ARBA00023054"/>
    </source>
</evidence>
<dbReference type="PANTHER" id="PTHR47633">
    <property type="entry name" value="IMMUNOGLOBULIN"/>
    <property type="match status" value="1"/>
</dbReference>
<feature type="domain" description="Ig-like" evidence="8">
    <location>
        <begin position="593"/>
        <end position="683"/>
    </location>
</feature>
<dbReference type="InterPro" id="IPR013783">
    <property type="entry name" value="Ig-like_fold"/>
</dbReference>
<comment type="subcellular location">
    <subcellularLocation>
        <location evidence="1">Cytoplasm</location>
    </subcellularLocation>
</comment>
<feature type="domain" description="Ig-like" evidence="8">
    <location>
        <begin position="1635"/>
        <end position="1727"/>
    </location>
</feature>
<feature type="domain" description="Ig-like" evidence="8">
    <location>
        <begin position="1370"/>
        <end position="1462"/>
    </location>
</feature>
<dbReference type="GO" id="GO:0031674">
    <property type="term" value="C:I band"/>
    <property type="evidence" value="ECO:0007669"/>
    <property type="project" value="UniProtKB-ARBA"/>
</dbReference>
<feature type="domain" description="Ig-like" evidence="8">
    <location>
        <begin position="686"/>
        <end position="808"/>
    </location>
</feature>
<dbReference type="InterPro" id="IPR007110">
    <property type="entry name" value="Ig-like_dom"/>
</dbReference>
<feature type="compositionally biased region" description="Low complexity" evidence="7">
    <location>
        <begin position="176"/>
        <end position="199"/>
    </location>
</feature>
<feature type="compositionally biased region" description="Polar residues" evidence="7">
    <location>
        <begin position="42"/>
        <end position="55"/>
    </location>
</feature>
<feature type="compositionally biased region" description="Low complexity" evidence="7">
    <location>
        <begin position="89"/>
        <end position="141"/>
    </location>
</feature>
<feature type="domain" description="Ig-like" evidence="8">
    <location>
        <begin position="4032"/>
        <end position="4120"/>
    </location>
</feature>
<dbReference type="SMART" id="SM00408">
    <property type="entry name" value="IGc2"/>
    <property type="match status" value="22"/>
</dbReference>
<feature type="domain" description="Ig-like" evidence="8">
    <location>
        <begin position="2032"/>
        <end position="2123"/>
    </location>
</feature>
<dbReference type="SUPFAM" id="SSF48726">
    <property type="entry name" value="Immunoglobulin"/>
    <property type="match status" value="30"/>
</dbReference>
<sequence length="4451" mass="500743">VQNSARIEVYPLNYPEARSQPSAPQPQPKSQPQSVQRPISPRSPTVAQSPPQIQETPAYFYSQPQKPKQPSHYQQPAVSPAYQEPARQPKPIYQQPPQQQVYQQQQQQKFAYQQPRPQQPQYQQPVPTYQQPQPVQQQQRPVYREPETYQQVFRQQQGFQLPLSVETEASRAVYRQPQQQQQSPQYAQQAQYYQQEQKQQYPPQYYYEPAEPGSPYTQQYYSQPYTKQQYDQDKYFLEQTNYGMAPVQFKAKPQTNGVAKPVQQTQQTQNQVITQQTQQNQNQVITQQTTQFRQTGSGPPVVTTQTQKQVIHRSSQDSAGSQAPQFVGKFQSVTINEGDSLRLYCKAVPDVQSMQWFRDGTPLSTGGNYKIEQKAPGESILLLSNAKLADGGWYQCDASNPSGTTSLKGRVVIQTRQKLDSPSPRERILLRKVDRTRHAETVQKSEGQQLPPSKEPPKFLSPIKSLSLSEGQHALLDCKFTPVDDPNLKIAWLLNGKALLASSRITTVADFGYAVLEINPVTVFDHGEYTVVAVNQLGEARQSAILDVHGYRSPSVNTFITHQYQDNKEFLAQQQQLVQQQQKQPQLLKLDKPNFHSELRSQELFEGQPLHLEIKLTPINDPTMTIEFYQNGNPIQPSDRINLQFQHGFVVLSINEASVQDGGYYVCRAINDIGVAETAATVIVHPRVDVLNVNKTMDVEDLREMQSSMILGQKQAPQFISHLKDFHCEDELGRSYFEAKIAPINDPTLRVRWLKDGHDLPNANRIQTFHNFGFVSLTLHPTYPEDVGEYSCVLNNDLGEAISSAKLTTIAIDPLKLNALHEDSLQQINYIEGHEVHIGPILKERPEEFQSMETPRIARALVDRVEVQENEPVHFECRIQPASDVKMAVEWYHNGVPLPAAHRFRPMFDFGYVALDILYAYTEDSGTYTMVARNELGEVSTSVELNVQGQKSLYLDAQHPEGFDRIQELEQPKQFGLAEIADRGCDNPAKLLGELQNIELNENDDIHFDLKLTPVHDPTMVVEWFVNGHPLLTGSRVRTTYDFGFITLDIKGVIPEDSGEYVIRARNALGEDSKQCQVTIHGKDAVISGTQHEESVAKIQYLESLDKYGRPEVEEAGPTQGPSFVQGLPGDLGEIEEGAPLHLECKVEPVADNTLQVYWLRNGNPLPHAHRFRTFHDFGYVSLDILSVYAEDSGTFTSKSRIIGDTQHPTSVARIQELEAPKPLPEEAPEAEKQAPFFVRPLGDGQVLQANEADNLYLEAQFGPVDDNTLKFEWLLNDHPIMNSHRYVTTQDFGFASLNILYIYPEDSGIYTLVLRNSTGEARSSIEVQCEQKGGTMTESFHPSSIQRIIELESSRPAPEERPEEPKGAPQIVTPLPPSLDKIHETQTLHLEAQILPVNDPSLKIEWFHDGAPLKQSNRYRLINDFGYISLDIDFVLPHDAGEYTLVATNHDGQAQTSTRFEVIGHDVILTDTSHPESLRRIQEIEAIRPARPEEVDLAPEAPQFTQQLQGPTDVLKEGQSVHMDCTVQPINDPKLKIEWFHNGYPLKFSNRIRTIHDFGYVALEFLYVNSDDSGTYTCRASNEAGEATTSFDIEVKSKRNIYLDTQHEESWAKIQELENREVQREPSPELSFPPPTFTVPLQNADSLMEGDAVRLECRLIPVNDPTLKVFWTVNDHPLPEGSRFMPARNMDYVTLDILAVYGEDSGVYTCKAVSQFGEATTSCEVKCQATDALLLDTQHQESWNRIQEIESRLPEEYEAPEPEKVPPRFIVNLPQGLPEFQEGQPIHLEAQVEPTNDNELVIEWYRDGAPLSSGHRFKTVHAFGYVSLDILYSFAQDSGTYTCVARNSLGEATTDTTLQITGFGLIYTDSQHPNSWQKIQEIEAPKELQPEAEPEQHGAPQFLEPMESLERLEGQPAHFHTRVQPITDSKMVIQWLKDGHPLGNSNRMAFTTDFGYIALDIAHTRSDDAGTYTVVAKNEQGEAQVDAQLTVQAHGTILTDTQNESSWQKIQEIEAPRGPAEEAPEVEQGPPRFVQQLNSVTDLIEGQPAHFEAQIQPISDPNLRLQWFHNGKPLAAGSRIGMRNDFGLVSLDIHYVLSQDIGDYRCVATNNYGEDSTEGHLDCQKRPNIITDTLHDESWRRIQEIEAPREAAPEAPQAAFGPPQFTQPLQSLELLENSIAFFEAQVVPVNDPSLQIQWFLNDSPLGQSNRYAMSNDFGYVTLRINGVATHDQGVYSCKAVNNEGDAITSASLTVQGEDSLQLGTLHEESLAKIQHLESLDKYPRLEYPEQEFFKPNWTKTFENVEVDTEGAIIVLDGQVEPANDPNLKVEWFLNGHPLRNANRFRQDYNFGAVTLTIIHVFPQDSGVYSCRAYNDHGEATTSATVKVAGYEAIFRDTQHPESWEKIQELERPKIIEEVEVVEEKEKPRFLTQLESYTDVPEGTPIRLEATFQPARDSTLTVQWLLNGHPLGASQLIKTKAELGWAYLEISAVNLDHNGVYTLKIANTEGEAASSASIKVAGVGDILGETMHEESWRRIQEIEAPREPLPEPPPPEYDLPSIQVQIQDVEVEEGDPSRFEAVIQPVNDPNLQIQWIRNGHPLAHGSKYAITKDFGFCILDIGYTFPEDSGVYQLKIWNDKGEAVTSATLKCTGKDAIMGDVQHEASWQRIQAMEAPKLEAPEAPEKEKQPPKFTSPIQTPGDLIEGQPAHFETTVEPIDDPELIIQWFLNGAPIANSSRVKMINDFGWVILNINSTEERDTGEWVCVATNSLGEARNSTNLNVQGGENLLLQSINEQSFNRIQELEAPRVAPELPEVPPAEAPQISAQLVVPEKLEEGDSAHLEAQYTPTNDPKLRVEWYRDGNLIHHANRFKMVNDFGFAILDILYLLAQDAGEYTLRVVNESGEATTSGKIEIGTRSGLLLEPQDENKAKAVQELEDYLHRKPEEVEDTKEERTPVFVEPLSAPVQCESEERVHFSARYEPVDDNQLVIQWFLNGRPLITGSRVKTLNEFGYVVLEISPAYPEDSGEYTCKATNRVGSAVTSTTLTCTPKEGIILQSQLPQSMAGAQQRIDEIENRRPYREEAPEIEHGPPRFVTQLPNLQPMIEGSVVHLDVQVEPVADPKLRIEWFHNGNPIRNTSRMKAVHDFGYVVLELTPAEPQDTGTWTCRATNDYGTAEVSGELQITGDSGVLYEWVSPGERRERIEQLEEWINRPKDALEHAAQEFDAPRFTEQLQDLGELSETDAASFLCVLEPIGDPTMKIEWQHNGHAIPYSNRIQMSNDFGVISLMIKHLITQDSGEYQCIARNSKGEAVTTGKIVVQSITEIETPQIAQALIENVDALEGESVHLECRVTPINDPKLTVHWLRNGHPLPEANRFKTMFEFGFVTLDILYAYPEDNGDYELVVTNDKGQASTKAHVVVISRPNIEYGPQAPGSNVENIEQHLRQFTRAELKLSAEDAFDPNVQRPPEFKTPLVNIGVEEGDFCRFETQIAPINDPYLKVEWFKDQKPVLIGNRFRNTWEYGYACLDLLFALPDDTGEYTCVATNQFGQAMISAKLACSGKAHIITDSQLPQGMLVSDIKRDQDQLYWTDMNAEPQPRQKQAPQFTITPRNLQVVENQPARFECAVIGNPRPKVIWYINGNQALHGHRYKLHYDGIHYLTITHTRIADAGEILVIAKNSEGEVQSISNLDVFQSDDFRQHKLKHAVPVGEQELHDRHRQWQVETLGQLGEAFKQAPKPDVAKLFKVERAKSPVEPLESEELIGKFTRPKDEKYYEKLTYVEREQKQFEGLKLEQVSLKPGKVGRYVPPEEKMETVQLKGVPKPEETKIPKRPASPPLEWAAGQFALGKPVGKVTQKDAPPPDVNIPARDQVHLKTAKPKRDHSNEHVRIEESRAKVSTPKQAPPQPKEEFVPHKEQVSIKKQFKPKETKPGERFTIDTGTLRESEPIVKSEIEQTTIASKTTTLRYQVYREHAEPTEYEFEDLDIDTEESGVRRIQYDYSPRSREKIISYSMRRSPQPTKLGETKKAPPTMQTQLKPIQGELGRSARFSIAYSGDPPINVKWFHNGKELRSAFDTLIRTTEKESVLELTKLKQAHEGEYACRLGNVAGQVESSANLVIVQPSAKGVAPDFKQRLSDQRVQQNSTAVFKCAIVGQPRPTIRWFKDGKELPNDARYQMTDSDNETSLAIIDILPPDSGVYECVAKNTAGEARCKARLALILAKTGKAAEAGPRLEAPRFTTQIQPLIVEEGKAAEFRANYSGSPEPAIRWYRNNEPVKVNRSLQVGNANGEAWLRISDARQEHVAEYKCEANNPAGKATTVANLVLKPIAGRIAGTTGKGSGTSTTIVEAKSAPVSKVPQFLQKLSSINARQGENVKLVAEIDGDPQPTVTWVFNGRQLYGGRDHKITLVGNQAILEISRVSAANQGTYQVNIKNPNGTAQCEAKLNIQR</sequence>
<dbReference type="InterPro" id="IPR013098">
    <property type="entry name" value="Ig_I-set"/>
</dbReference>
<keyword evidence="2" id="KW-0963">Cytoplasm</keyword>
<evidence type="ECO:0000313" key="9">
    <source>
        <dbReference type="Proteomes" id="UP000887540"/>
    </source>
</evidence>
<feature type="domain" description="Ig-like" evidence="8">
    <location>
        <begin position="2945"/>
        <end position="3048"/>
    </location>
</feature>
<feature type="domain" description="Ig-like" evidence="8">
    <location>
        <begin position="1901"/>
        <end position="1991"/>
    </location>
</feature>
<feature type="domain" description="Ig-like" evidence="8">
    <location>
        <begin position="855"/>
        <end position="946"/>
    </location>
</feature>
<protein>
    <submittedName>
        <fullName evidence="10">Ig-like domain-containing protein</fullName>
    </submittedName>
</protein>
<evidence type="ECO:0000259" key="8">
    <source>
        <dbReference type="PROSITE" id="PS50835"/>
    </source>
</evidence>
<organism evidence="9 10">
    <name type="scientific">Acrobeloides nanus</name>
    <dbReference type="NCBI Taxonomy" id="290746"/>
    <lineage>
        <taxon>Eukaryota</taxon>
        <taxon>Metazoa</taxon>
        <taxon>Ecdysozoa</taxon>
        <taxon>Nematoda</taxon>
        <taxon>Chromadorea</taxon>
        <taxon>Rhabditida</taxon>
        <taxon>Tylenchina</taxon>
        <taxon>Cephalobomorpha</taxon>
        <taxon>Cephaloboidea</taxon>
        <taxon>Cephalobidae</taxon>
        <taxon>Acrobeloides</taxon>
    </lineage>
</organism>
<dbReference type="Pfam" id="PF07679">
    <property type="entry name" value="I-set"/>
    <property type="match status" value="30"/>
</dbReference>
<dbReference type="FunFam" id="2.60.40.10:FF:000962">
    <property type="entry name" value="titin isoform X1"/>
    <property type="match status" value="12"/>
</dbReference>
<feature type="region of interest" description="Disordered" evidence="7">
    <location>
        <begin position="1355"/>
        <end position="1374"/>
    </location>
</feature>
<dbReference type="PROSITE" id="PS50835">
    <property type="entry name" value="IG_LIKE"/>
    <property type="match status" value="28"/>
</dbReference>
<feature type="domain" description="Ig-like" evidence="8">
    <location>
        <begin position="4360"/>
        <end position="4448"/>
    </location>
</feature>
<feature type="domain" description="Ig-like" evidence="8">
    <location>
        <begin position="3093"/>
        <end position="3186"/>
    </location>
</feature>
<dbReference type="FunFam" id="2.60.40.10:FF:000119">
    <property type="entry name" value="Sallimus, isoform P"/>
    <property type="match status" value="9"/>
</dbReference>
<feature type="domain" description="Ig-like" evidence="8">
    <location>
        <begin position="324"/>
        <end position="412"/>
    </location>
</feature>
<dbReference type="Proteomes" id="UP000887540">
    <property type="component" value="Unplaced"/>
</dbReference>
<keyword evidence="9" id="KW-1185">Reference proteome</keyword>
<proteinExistence type="predicted"/>
<feature type="compositionally biased region" description="Polar residues" evidence="7">
    <location>
        <begin position="62"/>
        <end position="77"/>
    </location>
</feature>
<feature type="region of interest" description="Disordered" evidence="7">
    <location>
        <begin position="3855"/>
        <end position="3936"/>
    </location>
</feature>
<feature type="domain" description="Ig-like" evidence="8">
    <location>
        <begin position="3464"/>
        <end position="3560"/>
    </location>
</feature>
<feature type="domain" description="Ig-like" evidence="8">
    <location>
        <begin position="2560"/>
        <end position="2650"/>
    </location>
</feature>
<feature type="region of interest" description="Disordered" evidence="7">
    <location>
        <begin position="1"/>
        <end position="153"/>
    </location>
</feature>
<keyword evidence="4" id="KW-0175">Coiled coil</keyword>
<dbReference type="FunFam" id="2.60.40.10:FF:002429">
    <property type="entry name" value="KETtiN (Drosophila actin-binding) homolog"/>
    <property type="match status" value="1"/>
</dbReference>
<feature type="domain" description="Ig-like" evidence="8">
    <location>
        <begin position="4131"/>
        <end position="4219"/>
    </location>
</feature>
<dbReference type="InterPro" id="IPR003599">
    <property type="entry name" value="Ig_sub"/>
</dbReference>
<feature type="domain" description="Ig-like" evidence="8">
    <location>
        <begin position="2428"/>
        <end position="2519"/>
    </location>
</feature>
<dbReference type="InterPro" id="IPR036179">
    <property type="entry name" value="Ig-like_dom_sf"/>
</dbReference>
<feature type="compositionally biased region" description="Basic and acidic residues" evidence="7">
    <location>
        <begin position="3884"/>
        <end position="3897"/>
    </location>
</feature>
<feature type="region of interest" description="Disordered" evidence="7">
    <location>
        <begin position="437"/>
        <end position="457"/>
    </location>
</feature>
<dbReference type="InterPro" id="IPR003598">
    <property type="entry name" value="Ig_sub2"/>
</dbReference>
<reference evidence="10" key="1">
    <citation type="submission" date="2022-11" db="UniProtKB">
        <authorList>
            <consortium name="WormBaseParasite"/>
        </authorList>
    </citation>
    <scope>IDENTIFICATION</scope>
</reference>
<dbReference type="CDD" id="cd00096">
    <property type="entry name" value="Ig"/>
    <property type="match status" value="5"/>
</dbReference>
<evidence type="ECO:0000256" key="3">
    <source>
        <dbReference type="ARBA" id="ARBA00022737"/>
    </source>
</evidence>
<feature type="region of interest" description="Disordered" evidence="7">
    <location>
        <begin position="2679"/>
        <end position="2698"/>
    </location>
</feature>
<dbReference type="FunFam" id="2.60.40.10:FF:000022">
    <property type="entry name" value="Cardiac titin"/>
    <property type="match status" value="1"/>
</dbReference>
<feature type="domain" description="Ig-like" evidence="8">
    <location>
        <begin position="3606"/>
        <end position="3690"/>
    </location>
</feature>
<evidence type="ECO:0000256" key="6">
    <source>
        <dbReference type="ARBA" id="ARBA00023319"/>
    </source>
</evidence>
<dbReference type="FunFam" id="2.60.40.10:FF:000714">
    <property type="entry name" value="Titin novex-3"/>
    <property type="match status" value="1"/>
</dbReference>
<feature type="domain" description="Ig-like" evidence="8">
    <location>
        <begin position="457"/>
        <end position="547"/>
    </location>
</feature>
<keyword evidence="3" id="KW-0677">Repeat</keyword>
<dbReference type="FunFam" id="2.60.40.10:FF:000032">
    <property type="entry name" value="palladin isoform X1"/>
    <property type="match status" value="1"/>
</dbReference>
<feature type="domain" description="Ig-like" evidence="8">
    <location>
        <begin position="2164"/>
        <end position="2254"/>
    </location>
</feature>
<feature type="domain" description="Ig-like" evidence="8">
    <location>
        <begin position="3330"/>
        <end position="3421"/>
    </location>
</feature>
<name>A0A914CB25_9BILA</name>